<evidence type="ECO:0000313" key="7">
    <source>
        <dbReference type="EMBL" id="ETX02128.1"/>
    </source>
</evidence>
<dbReference type="SMART" id="SM00382">
    <property type="entry name" value="AAA"/>
    <property type="match status" value="1"/>
</dbReference>
<dbReference type="Proteomes" id="UP000019141">
    <property type="component" value="Unassembled WGS sequence"/>
</dbReference>
<keyword evidence="5" id="KW-0029">Amino-acid transport</keyword>
<evidence type="ECO:0000313" key="8">
    <source>
        <dbReference type="Proteomes" id="UP000019141"/>
    </source>
</evidence>
<dbReference type="PATRIC" id="fig|1429438.4.peg.1090"/>
<evidence type="ECO:0000256" key="3">
    <source>
        <dbReference type="ARBA" id="ARBA00022741"/>
    </source>
</evidence>
<reference evidence="7 8" key="1">
    <citation type="journal article" date="2014" name="Nature">
        <title>An environmental bacterial taxon with a large and distinct metabolic repertoire.</title>
        <authorList>
            <person name="Wilson M.C."/>
            <person name="Mori T."/>
            <person name="Ruckert C."/>
            <person name="Uria A.R."/>
            <person name="Helf M.J."/>
            <person name="Takada K."/>
            <person name="Gernert C."/>
            <person name="Steffens U.A."/>
            <person name="Heycke N."/>
            <person name="Schmitt S."/>
            <person name="Rinke C."/>
            <person name="Helfrich E.J."/>
            <person name="Brachmann A.O."/>
            <person name="Gurgui C."/>
            <person name="Wakimoto T."/>
            <person name="Kracht M."/>
            <person name="Crusemann M."/>
            <person name="Hentschel U."/>
            <person name="Abe I."/>
            <person name="Matsunaga S."/>
            <person name="Kalinowski J."/>
            <person name="Takeyama H."/>
            <person name="Piel J."/>
        </authorList>
    </citation>
    <scope>NUCLEOTIDE SEQUENCE [LARGE SCALE GENOMIC DNA]</scope>
    <source>
        <strain evidence="8">TSY1</strain>
    </source>
</reference>
<dbReference type="GO" id="GO:1903805">
    <property type="term" value="P:L-valine import across plasma membrane"/>
    <property type="evidence" value="ECO:0007669"/>
    <property type="project" value="TreeGrafter"/>
</dbReference>
<dbReference type="GO" id="GO:0042941">
    <property type="term" value="P:D-alanine transmembrane transport"/>
    <property type="evidence" value="ECO:0007669"/>
    <property type="project" value="TreeGrafter"/>
</dbReference>
<organism evidence="7 8">
    <name type="scientific">Entotheonella factor</name>
    <dbReference type="NCBI Taxonomy" id="1429438"/>
    <lineage>
        <taxon>Bacteria</taxon>
        <taxon>Pseudomonadati</taxon>
        <taxon>Nitrospinota/Tectimicrobiota group</taxon>
        <taxon>Candidatus Tectimicrobiota</taxon>
        <taxon>Candidatus Entotheonellia</taxon>
        <taxon>Candidatus Entotheonellales</taxon>
        <taxon>Candidatus Entotheonellaceae</taxon>
        <taxon>Candidatus Entotheonella</taxon>
    </lineage>
</organism>
<dbReference type="FunFam" id="3.40.50.300:FF:000421">
    <property type="entry name" value="Branched-chain amino acid ABC transporter ATP-binding protein"/>
    <property type="match status" value="1"/>
</dbReference>
<evidence type="ECO:0000256" key="4">
    <source>
        <dbReference type="ARBA" id="ARBA00022840"/>
    </source>
</evidence>
<comment type="similarity">
    <text evidence="1">Belongs to the ABC transporter superfamily.</text>
</comment>
<protein>
    <submittedName>
        <fullName evidence="7">Branched-chain amino acid ABC transporter ATP-binding protein</fullName>
    </submittedName>
</protein>
<dbReference type="CDD" id="cd03219">
    <property type="entry name" value="ABC_Mj1267_LivG_branched"/>
    <property type="match status" value="1"/>
</dbReference>
<evidence type="ECO:0000259" key="6">
    <source>
        <dbReference type="PROSITE" id="PS50893"/>
    </source>
</evidence>
<evidence type="ECO:0000256" key="1">
    <source>
        <dbReference type="ARBA" id="ARBA00005417"/>
    </source>
</evidence>
<dbReference type="GO" id="GO:0015808">
    <property type="term" value="P:L-alanine transport"/>
    <property type="evidence" value="ECO:0007669"/>
    <property type="project" value="TreeGrafter"/>
</dbReference>
<dbReference type="GO" id="GO:0016887">
    <property type="term" value="F:ATP hydrolysis activity"/>
    <property type="evidence" value="ECO:0007669"/>
    <property type="project" value="InterPro"/>
</dbReference>
<dbReference type="GO" id="GO:0005886">
    <property type="term" value="C:plasma membrane"/>
    <property type="evidence" value="ECO:0007669"/>
    <property type="project" value="TreeGrafter"/>
</dbReference>
<dbReference type="InterPro" id="IPR003439">
    <property type="entry name" value="ABC_transporter-like_ATP-bd"/>
</dbReference>
<dbReference type="InterPro" id="IPR051120">
    <property type="entry name" value="ABC_AA/LPS_Transport"/>
</dbReference>
<dbReference type="GO" id="GO:1903806">
    <property type="term" value="P:L-isoleucine import across plasma membrane"/>
    <property type="evidence" value="ECO:0007669"/>
    <property type="project" value="TreeGrafter"/>
</dbReference>
<dbReference type="Pfam" id="PF12399">
    <property type="entry name" value="BCA_ABC_TP_C"/>
    <property type="match status" value="1"/>
</dbReference>
<dbReference type="InterPro" id="IPR003593">
    <property type="entry name" value="AAA+_ATPase"/>
</dbReference>
<dbReference type="InterPro" id="IPR032823">
    <property type="entry name" value="BCA_ABC_TP_C"/>
</dbReference>
<name>W4LW50_ENTF1</name>
<dbReference type="PROSITE" id="PS50893">
    <property type="entry name" value="ABC_TRANSPORTER_2"/>
    <property type="match status" value="1"/>
</dbReference>
<dbReference type="GO" id="GO:0005524">
    <property type="term" value="F:ATP binding"/>
    <property type="evidence" value="ECO:0007669"/>
    <property type="project" value="UniProtKB-KW"/>
</dbReference>
<evidence type="ECO:0000256" key="5">
    <source>
        <dbReference type="ARBA" id="ARBA00022970"/>
    </source>
</evidence>
<keyword evidence="8" id="KW-1185">Reference proteome</keyword>
<evidence type="ECO:0000256" key="2">
    <source>
        <dbReference type="ARBA" id="ARBA00022448"/>
    </source>
</evidence>
<feature type="domain" description="ABC transporter" evidence="6">
    <location>
        <begin position="15"/>
        <end position="271"/>
    </location>
</feature>
<keyword evidence="3" id="KW-0547">Nucleotide-binding</keyword>
<keyword evidence="2" id="KW-0813">Transport</keyword>
<sequence length="285" mass="31757">MTSSSVPPAGDRPLLKVEHMTMRFGGLLAVDDLSFEAQNREITAIIGPNGAGKTTVFNCLTGFYKPTVGRLTLYHPHGLVLLEQMEGFRIAQRAGVARTFQNIRLFANMTVLENLIVAQHNELMRASMFTVAGLLNLPRYRRAERAAMDKACYWLDQVQLQSYADWEAGNLPYGAQRRLEIARSMCTDPILLCLDEPAAGLNTRESAELNALLRHIRDEHGIGLLLIEHDMNVVMEISDHIIVLDYGRKIADGTPEAVRTDPEVIKAYLGEDEEVDLPPEVSDSL</sequence>
<keyword evidence="4 7" id="KW-0067">ATP-binding</keyword>
<dbReference type="Gene3D" id="3.40.50.300">
    <property type="entry name" value="P-loop containing nucleotide triphosphate hydrolases"/>
    <property type="match status" value="1"/>
</dbReference>
<dbReference type="Pfam" id="PF00005">
    <property type="entry name" value="ABC_tran"/>
    <property type="match status" value="1"/>
</dbReference>
<dbReference type="EMBL" id="AZHW01000174">
    <property type="protein sequence ID" value="ETX02128.1"/>
    <property type="molecule type" value="Genomic_DNA"/>
</dbReference>
<dbReference type="GO" id="GO:0015192">
    <property type="term" value="F:L-phenylalanine transmembrane transporter activity"/>
    <property type="evidence" value="ECO:0007669"/>
    <property type="project" value="TreeGrafter"/>
</dbReference>
<dbReference type="SUPFAM" id="SSF52540">
    <property type="entry name" value="P-loop containing nucleoside triphosphate hydrolases"/>
    <property type="match status" value="1"/>
</dbReference>
<dbReference type="PANTHER" id="PTHR45772:SF11">
    <property type="entry name" value="HIGH-AFFINITY BRANCHED-CHAIN AMINO ACID TRANSPORT ATP-BINDING PROTEIN LIVG"/>
    <property type="match status" value="1"/>
</dbReference>
<dbReference type="HOGENOM" id="CLU_000604_1_2_7"/>
<dbReference type="AlphaFoldDB" id="W4LW50"/>
<dbReference type="PANTHER" id="PTHR45772">
    <property type="entry name" value="CONSERVED COMPONENT OF ABC TRANSPORTER FOR NATURAL AMINO ACIDS-RELATED"/>
    <property type="match status" value="1"/>
</dbReference>
<gene>
    <name evidence="7" type="ORF">ETSY1_04710</name>
</gene>
<proteinExistence type="inferred from homology"/>
<comment type="caution">
    <text evidence="7">The sequence shown here is derived from an EMBL/GenBank/DDBJ whole genome shotgun (WGS) entry which is preliminary data.</text>
</comment>
<dbReference type="GO" id="GO:0005304">
    <property type="term" value="F:L-valine transmembrane transporter activity"/>
    <property type="evidence" value="ECO:0007669"/>
    <property type="project" value="TreeGrafter"/>
</dbReference>
<dbReference type="GO" id="GO:0015188">
    <property type="term" value="F:L-isoleucine transmembrane transporter activity"/>
    <property type="evidence" value="ECO:0007669"/>
    <property type="project" value="TreeGrafter"/>
</dbReference>
<accession>W4LW50</accession>
<dbReference type="InterPro" id="IPR027417">
    <property type="entry name" value="P-loop_NTPase"/>
</dbReference>